<feature type="domain" description="HTH merR-type" evidence="5">
    <location>
        <begin position="23"/>
        <end position="90"/>
    </location>
</feature>
<dbReference type="OrthoDB" id="9803659at2"/>
<organism evidence="6 7">
    <name type="scientific">Lichenibacterium minor</name>
    <dbReference type="NCBI Taxonomy" id="2316528"/>
    <lineage>
        <taxon>Bacteria</taxon>
        <taxon>Pseudomonadati</taxon>
        <taxon>Pseudomonadota</taxon>
        <taxon>Alphaproteobacteria</taxon>
        <taxon>Hyphomicrobiales</taxon>
        <taxon>Lichenihabitantaceae</taxon>
        <taxon>Lichenibacterium</taxon>
    </lineage>
</organism>
<evidence type="ECO:0000256" key="3">
    <source>
        <dbReference type="ARBA" id="ARBA00023125"/>
    </source>
</evidence>
<protein>
    <submittedName>
        <fullName evidence="6">MerR family transcriptional regulator</fullName>
    </submittedName>
</protein>
<sequence length="137" mass="14812">MSIIPSFADGAPASGSAPRPDGLLGIGEMARAFNVSQRALRFYEDRGLLTPWRHGASRLYGAGERRKLELILRGKRLGFTLAEIVGFVAGKGPAEDALALDPEQIARQIAHLQRQRDELDAAIAELRATQGRAPPRG</sequence>
<evidence type="ECO:0000313" key="7">
    <source>
        <dbReference type="Proteomes" id="UP000290759"/>
    </source>
</evidence>
<reference evidence="6 7" key="1">
    <citation type="submission" date="2018-12" db="EMBL/GenBank/DDBJ databases">
        <authorList>
            <person name="Grouzdev D.S."/>
            <person name="Krutkina M.S."/>
        </authorList>
    </citation>
    <scope>NUCLEOTIDE SEQUENCE [LARGE SCALE GENOMIC DNA]</scope>
    <source>
        <strain evidence="6 7">RmlP026</strain>
    </source>
</reference>
<evidence type="ECO:0000313" key="6">
    <source>
        <dbReference type="EMBL" id="RYC29142.1"/>
    </source>
</evidence>
<dbReference type="EMBL" id="QYBB01000067">
    <property type="protein sequence ID" value="RYC29142.1"/>
    <property type="molecule type" value="Genomic_DNA"/>
</dbReference>
<evidence type="ECO:0000259" key="5">
    <source>
        <dbReference type="PROSITE" id="PS50937"/>
    </source>
</evidence>
<name>A0A4Q2TYF2_9HYPH</name>
<dbReference type="Pfam" id="PF13411">
    <property type="entry name" value="MerR_1"/>
    <property type="match status" value="1"/>
</dbReference>
<proteinExistence type="predicted"/>
<evidence type="ECO:0000256" key="4">
    <source>
        <dbReference type="ARBA" id="ARBA00023163"/>
    </source>
</evidence>
<dbReference type="SMART" id="SM00422">
    <property type="entry name" value="HTH_MERR"/>
    <property type="match status" value="1"/>
</dbReference>
<dbReference type="GO" id="GO:0003677">
    <property type="term" value="F:DNA binding"/>
    <property type="evidence" value="ECO:0007669"/>
    <property type="project" value="UniProtKB-KW"/>
</dbReference>
<accession>A0A4Q2TYF2</accession>
<dbReference type="Gene3D" id="1.10.1660.10">
    <property type="match status" value="1"/>
</dbReference>
<comment type="caution">
    <text evidence="6">The sequence shown here is derived from an EMBL/GenBank/DDBJ whole genome shotgun (WGS) entry which is preliminary data.</text>
</comment>
<keyword evidence="7" id="KW-1185">Reference proteome</keyword>
<dbReference type="AlphaFoldDB" id="A0A4Q2TYF2"/>
<dbReference type="RefSeq" id="WP_129229778.1">
    <property type="nucleotide sequence ID" value="NZ_QYBB01000067.1"/>
</dbReference>
<evidence type="ECO:0000256" key="2">
    <source>
        <dbReference type="ARBA" id="ARBA00023015"/>
    </source>
</evidence>
<keyword evidence="2" id="KW-0805">Transcription regulation</keyword>
<dbReference type="Proteomes" id="UP000290759">
    <property type="component" value="Unassembled WGS sequence"/>
</dbReference>
<dbReference type="PANTHER" id="PTHR30204:SF69">
    <property type="entry name" value="MERR-FAMILY TRANSCRIPTIONAL REGULATOR"/>
    <property type="match status" value="1"/>
</dbReference>
<keyword evidence="3" id="KW-0238">DNA-binding</keyword>
<reference evidence="6 7" key="2">
    <citation type="submission" date="2019-02" db="EMBL/GenBank/DDBJ databases">
        <title>'Lichenibacterium ramalinii' gen. nov. sp. nov., 'Lichenibacterium minor' gen. nov. sp. nov.</title>
        <authorList>
            <person name="Pankratov T."/>
        </authorList>
    </citation>
    <scope>NUCLEOTIDE SEQUENCE [LARGE SCALE GENOMIC DNA]</scope>
    <source>
        <strain evidence="6 7">RmlP026</strain>
    </source>
</reference>
<dbReference type="InterPro" id="IPR009061">
    <property type="entry name" value="DNA-bd_dom_put_sf"/>
</dbReference>
<dbReference type="SUPFAM" id="SSF46955">
    <property type="entry name" value="Putative DNA-binding domain"/>
    <property type="match status" value="1"/>
</dbReference>
<keyword evidence="1" id="KW-0678">Repressor</keyword>
<dbReference type="InterPro" id="IPR000551">
    <property type="entry name" value="MerR-type_HTH_dom"/>
</dbReference>
<dbReference type="GO" id="GO:0003700">
    <property type="term" value="F:DNA-binding transcription factor activity"/>
    <property type="evidence" value="ECO:0007669"/>
    <property type="project" value="InterPro"/>
</dbReference>
<gene>
    <name evidence="6" type="ORF">D3273_25520</name>
</gene>
<dbReference type="InterPro" id="IPR047057">
    <property type="entry name" value="MerR_fam"/>
</dbReference>
<evidence type="ECO:0000256" key="1">
    <source>
        <dbReference type="ARBA" id="ARBA00022491"/>
    </source>
</evidence>
<dbReference type="PANTHER" id="PTHR30204">
    <property type="entry name" value="REDOX-CYCLING DRUG-SENSING TRANSCRIPTIONAL ACTIVATOR SOXR"/>
    <property type="match status" value="1"/>
</dbReference>
<keyword evidence="4" id="KW-0804">Transcription</keyword>
<dbReference type="PROSITE" id="PS50937">
    <property type="entry name" value="HTH_MERR_2"/>
    <property type="match status" value="1"/>
</dbReference>